<accession>A0ACB9FJ46</accession>
<organism evidence="1 2">
    <name type="scientific">Arctium lappa</name>
    <name type="common">Greater burdock</name>
    <name type="synonym">Lappa major</name>
    <dbReference type="NCBI Taxonomy" id="4217"/>
    <lineage>
        <taxon>Eukaryota</taxon>
        <taxon>Viridiplantae</taxon>
        <taxon>Streptophyta</taxon>
        <taxon>Embryophyta</taxon>
        <taxon>Tracheophyta</taxon>
        <taxon>Spermatophyta</taxon>
        <taxon>Magnoliopsida</taxon>
        <taxon>eudicotyledons</taxon>
        <taxon>Gunneridae</taxon>
        <taxon>Pentapetalae</taxon>
        <taxon>asterids</taxon>
        <taxon>campanulids</taxon>
        <taxon>Asterales</taxon>
        <taxon>Asteraceae</taxon>
        <taxon>Carduoideae</taxon>
        <taxon>Cardueae</taxon>
        <taxon>Arctiinae</taxon>
        <taxon>Arctium</taxon>
    </lineage>
</organism>
<dbReference type="EMBL" id="CM042047">
    <property type="protein sequence ID" value="KAI3771021.1"/>
    <property type="molecule type" value="Genomic_DNA"/>
</dbReference>
<comment type="caution">
    <text evidence="1">The sequence shown here is derived from an EMBL/GenBank/DDBJ whole genome shotgun (WGS) entry which is preliminary data.</text>
</comment>
<dbReference type="Proteomes" id="UP001055879">
    <property type="component" value="Linkage Group LG01"/>
</dbReference>
<evidence type="ECO:0000313" key="2">
    <source>
        <dbReference type="Proteomes" id="UP001055879"/>
    </source>
</evidence>
<evidence type="ECO:0000313" key="1">
    <source>
        <dbReference type="EMBL" id="KAI3771021.1"/>
    </source>
</evidence>
<reference evidence="2" key="1">
    <citation type="journal article" date="2022" name="Mol. Ecol. Resour.">
        <title>The genomes of chicory, endive, great burdock and yacon provide insights into Asteraceae palaeo-polyploidization history and plant inulin production.</title>
        <authorList>
            <person name="Fan W."/>
            <person name="Wang S."/>
            <person name="Wang H."/>
            <person name="Wang A."/>
            <person name="Jiang F."/>
            <person name="Liu H."/>
            <person name="Zhao H."/>
            <person name="Xu D."/>
            <person name="Zhang Y."/>
        </authorList>
    </citation>
    <scope>NUCLEOTIDE SEQUENCE [LARGE SCALE GENOMIC DNA]</scope>
    <source>
        <strain evidence="2">cv. Niubang</strain>
    </source>
</reference>
<proteinExistence type="predicted"/>
<reference evidence="1 2" key="2">
    <citation type="journal article" date="2022" name="Mol. Ecol. Resour.">
        <title>The genomes of chicory, endive, great burdock and yacon provide insights into Asteraceae paleo-polyploidization history and plant inulin production.</title>
        <authorList>
            <person name="Fan W."/>
            <person name="Wang S."/>
            <person name="Wang H."/>
            <person name="Wang A."/>
            <person name="Jiang F."/>
            <person name="Liu H."/>
            <person name="Zhao H."/>
            <person name="Xu D."/>
            <person name="Zhang Y."/>
        </authorList>
    </citation>
    <scope>NUCLEOTIDE SEQUENCE [LARGE SCALE GENOMIC DNA]</scope>
    <source>
        <strain evidence="2">cv. Niubang</strain>
    </source>
</reference>
<name>A0ACB9FJ46_ARCLA</name>
<sequence>MFSASIMAWCGTVPPFSPRSSLTRYLMDGKIMHGGGLIKKYIFIGNAGDLLKTKFGKEIDSYDVVLRENGAPIQNYTDHVGEKSTFRLLNRGYAKALDKFVELYGVLKLEKRY</sequence>
<protein>
    <submittedName>
        <fullName evidence="1">Uncharacterized protein</fullName>
    </submittedName>
</protein>
<keyword evidence="2" id="KW-1185">Reference proteome</keyword>
<gene>
    <name evidence="1" type="ORF">L6452_02173</name>
</gene>